<dbReference type="GO" id="GO:0005737">
    <property type="term" value="C:cytoplasm"/>
    <property type="evidence" value="ECO:0007669"/>
    <property type="project" value="UniProtKB-SubCell"/>
</dbReference>
<dbReference type="InterPro" id="IPR053924">
    <property type="entry name" value="RecX_HTH_2nd"/>
</dbReference>
<dbReference type="Proteomes" id="UP000078459">
    <property type="component" value="Unassembled WGS sequence"/>
</dbReference>
<evidence type="ECO:0000256" key="5">
    <source>
        <dbReference type="HAMAP-Rule" id="MF_01114"/>
    </source>
</evidence>
<feature type="domain" description="RecX third three-helical" evidence="7">
    <location>
        <begin position="107"/>
        <end position="154"/>
    </location>
</feature>
<evidence type="ECO:0000256" key="3">
    <source>
        <dbReference type="ARBA" id="ARBA00018111"/>
    </source>
</evidence>
<dbReference type="PANTHER" id="PTHR33602:SF1">
    <property type="entry name" value="REGULATORY PROTEIN RECX FAMILY PROTEIN"/>
    <property type="match status" value="1"/>
</dbReference>
<reference evidence="8 9" key="1">
    <citation type="submission" date="2016-04" db="EMBL/GenBank/DDBJ databases">
        <authorList>
            <person name="Evans L.H."/>
            <person name="Alamgir A."/>
            <person name="Owens N."/>
            <person name="Weber N.D."/>
            <person name="Virtaneva K."/>
            <person name="Barbian K."/>
            <person name="Babar A."/>
            <person name="Rosenke K."/>
        </authorList>
    </citation>
    <scope>NUCLEOTIDE SEQUENCE [LARGE SCALE GENOMIC DNA]</scope>
    <source>
        <strain evidence="8 9">CCM 8644</strain>
    </source>
</reference>
<keyword evidence="9" id="KW-1185">Reference proteome</keyword>
<gene>
    <name evidence="5" type="primary">recX</name>
    <name evidence="8" type="ORF">A5893_15505</name>
</gene>
<dbReference type="Gene3D" id="1.10.10.10">
    <property type="entry name" value="Winged helix-like DNA-binding domain superfamily/Winged helix DNA-binding domain"/>
    <property type="match status" value="2"/>
</dbReference>
<comment type="caution">
    <text evidence="8">The sequence shown here is derived from an EMBL/GenBank/DDBJ whole genome shotgun (WGS) entry which is preliminary data.</text>
</comment>
<dbReference type="InterPro" id="IPR036388">
    <property type="entry name" value="WH-like_DNA-bd_sf"/>
</dbReference>
<keyword evidence="4 5" id="KW-0963">Cytoplasm</keyword>
<comment type="function">
    <text evidence="5">Modulates RecA activity.</text>
</comment>
<evidence type="ECO:0000256" key="4">
    <source>
        <dbReference type="ARBA" id="ARBA00022490"/>
    </source>
</evidence>
<comment type="subcellular location">
    <subcellularLocation>
        <location evidence="1 5">Cytoplasm</location>
    </subcellularLocation>
</comment>
<dbReference type="STRING" id="1826909.A5893_15505"/>
<dbReference type="Pfam" id="PF21981">
    <property type="entry name" value="RecX_HTH3"/>
    <property type="match status" value="1"/>
</dbReference>
<evidence type="ECO:0000313" key="8">
    <source>
        <dbReference type="EMBL" id="OAQ38203.1"/>
    </source>
</evidence>
<organism evidence="8 9">
    <name type="scientific">Pedobacter psychrophilus</name>
    <dbReference type="NCBI Taxonomy" id="1826909"/>
    <lineage>
        <taxon>Bacteria</taxon>
        <taxon>Pseudomonadati</taxon>
        <taxon>Bacteroidota</taxon>
        <taxon>Sphingobacteriia</taxon>
        <taxon>Sphingobacteriales</taxon>
        <taxon>Sphingobacteriaceae</taxon>
        <taxon>Pedobacter</taxon>
    </lineage>
</organism>
<evidence type="ECO:0000256" key="1">
    <source>
        <dbReference type="ARBA" id="ARBA00004496"/>
    </source>
</evidence>
<accession>A0A179DCL1</accession>
<feature type="domain" description="RecX second three-helical" evidence="6">
    <location>
        <begin position="60"/>
        <end position="101"/>
    </location>
</feature>
<dbReference type="PANTHER" id="PTHR33602">
    <property type="entry name" value="REGULATORY PROTEIN RECX FAMILY PROTEIN"/>
    <property type="match status" value="1"/>
</dbReference>
<dbReference type="InterPro" id="IPR053925">
    <property type="entry name" value="RecX_HTH_3rd"/>
</dbReference>
<evidence type="ECO:0000259" key="7">
    <source>
        <dbReference type="Pfam" id="PF21981"/>
    </source>
</evidence>
<protein>
    <recommendedName>
        <fullName evidence="3 5">Regulatory protein RecX</fullName>
    </recommendedName>
</protein>
<dbReference type="InterPro" id="IPR003783">
    <property type="entry name" value="Regulatory_RecX"/>
</dbReference>
<dbReference type="HAMAP" id="MF_01114">
    <property type="entry name" value="RecX"/>
    <property type="match status" value="1"/>
</dbReference>
<proteinExistence type="inferred from homology"/>
<dbReference type="Pfam" id="PF02631">
    <property type="entry name" value="RecX_HTH2"/>
    <property type="match status" value="1"/>
</dbReference>
<dbReference type="RefSeq" id="WP_068823594.1">
    <property type="nucleotide sequence ID" value="NZ_LWHJ01000031.1"/>
</dbReference>
<comment type="similarity">
    <text evidence="2 5">Belongs to the RecX family.</text>
</comment>
<reference evidence="8 9" key="2">
    <citation type="submission" date="2016-06" db="EMBL/GenBank/DDBJ databases">
        <title>Pedobacter psychrophilus sp. nov., isolated from Antarctic fragmentary rock.</title>
        <authorList>
            <person name="Svec P."/>
        </authorList>
    </citation>
    <scope>NUCLEOTIDE SEQUENCE [LARGE SCALE GENOMIC DNA]</scope>
    <source>
        <strain evidence="8 9">CCM 8644</strain>
    </source>
</reference>
<dbReference type="AlphaFoldDB" id="A0A179DCL1"/>
<sequence length="159" mass="18677">MLQKTNVPLDYKSALQKAEAFCAYQERSQYEVRGKLISLGIYYEELENIILNLIETGFLNEERFANTYARGKMRIKSWGKNKIKQGLKLKQVSPPLIKKALQNLDGDEYLEKLVGLLEKKAPLIKEKVRFKRNYKLCQYAMSRGFEQDLIFYVLNDREL</sequence>
<dbReference type="GO" id="GO:0006282">
    <property type="term" value="P:regulation of DNA repair"/>
    <property type="evidence" value="ECO:0007669"/>
    <property type="project" value="UniProtKB-UniRule"/>
</dbReference>
<evidence type="ECO:0000259" key="6">
    <source>
        <dbReference type="Pfam" id="PF02631"/>
    </source>
</evidence>
<evidence type="ECO:0000256" key="2">
    <source>
        <dbReference type="ARBA" id="ARBA00009695"/>
    </source>
</evidence>
<evidence type="ECO:0000313" key="9">
    <source>
        <dbReference type="Proteomes" id="UP000078459"/>
    </source>
</evidence>
<name>A0A179DCL1_9SPHI</name>
<dbReference type="OrthoDB" id="1523826at2"/>
<dbReference type="EMBL" id="LWHJ01000031">
    <property type="protein sequence ID" value="OAQ38203.1"/>
    <property type="molecule type" value="Genomic_DNA"/>
</dbReference>